<dbReference type="Proteomes" id="UP000178106">
    <property type="component" value="Unassembled WGS sequence"/>
</dbReference>
<dbReference type="AlphaFoldDB" id="A0A1G2DV45"/>
<dbReference type="Gene3D" id="3.40.50.880">
    <property type="match status" value="1"/>
</dbReference>
<dbReference type="Pfam" id="PF07722">
    <property type="entry name" value="Peptidase_C26"/>
    <property type="match status" value="1"/>
</dbReference>
<reference evidence="1 2" key="1">
    <citation type="journal article" date="2016" name="Nat. Commun.">
        <title>Thousands of microbial genomes shed light on interconnected biogeochemical processes in an aquifer system.</title>
        <authorList>
            <person name="Anantharaman K."/>
            <person name="Brown C.T."/>
            <person name="Hug L.A."/>
            <person name="Sharon I."/>
            <person name="Castelle C.J."/>
            <person name="Probst A.J."/>
            <person name="Thomas B.C."/>
            <person name="Singh A."/>
            <person name="Wilkins M.J."/>
            <person name="Karaoz U."/>
            <person name="Brodie E.L."/>
            <person name="Williams K.H."/>
            <person name="Hubbard S.S."/>
            <person name="Banfield J.F."/>
        </authorList>
    </citation>
    <scope>NUCLEOTIDE SEQUENCE [LARGE SCALE GENOMIC DNA]</scope>
</reference>
<gene>
    <name evidence="1" type="ORF">A2494_00355</name>
</gene>
<accession>A0A1G2DV45</accession>
<dbReference type="PANTHER" id="PTHR43235:SF1">
    <property type="entry name" value="GLUTAMINE AMIDOTRANSFERASE PB2B2.05-RELATED"/>
    <property type="match status" value="1"/>
</dbReference>
<evidence type="ECO:0000313" key="1">
    <source>
        <dbReference type="EMBL" id="OGZ17272.1"/>
    </source>
</evidence>
<protein>
    <submittedName>
        <fullName evidence="1">Uncharacterized protein</fullName>
    </submittedName>
</protein>
<dbReference type="SUPFAM" id="SSF52317">
    <property type="entry name" value="Class I glutamine amidotransferase-like"/>
    <property type="match status" value="1"/>
</dbReference>
<dbReference type="PROSITE" id="PS51273">
    <property type="entry name" value="GATASE_TYPE_1"/>
    <property type="match status" value="1"/>
</dbReference>
<dbReference type="GO" id="GO:0016811">
    <property type="term" value="F:hydrolase activity, acting on carbon-nitrogen (but not peptide) bonds, in linear amides"/>
    <property type="evidence" value="ECO:0007669"/>
    <property type="project" value="InterPro"/>
</dbReference>
<organism evidence="1 2">
    <name type="scientific">Candidatus Lloydbacteria bacterium RIFOXYC12_FULL_46_25</name>
    <dbReference type="NCBI Taxonomy" id="1798670"/>
    <lineage>
        <taxon>Bacteria</taxon>
        <taxon>Candidatus Lloydiibacteriota</taxon>
    </lineage>
</organism>
<evidence type="ECO:0000313" key="2">
    <source>
        <dbReference type="Proteomes" id="UP000178106"/>
    </source>
</evidence>
<dbReference type="EMBL" id="MHLU01000143">
    <property type="protein sequence ID" value="OGZ17272.1"/>
    <property type="molecule type" value="Genomic_DNA"/>
</dbReference>
<dbReference type="CDD" id="cd01745">
    <property type="entry name" value="GATase1_2"/>
    <property type="match status" value="1"/>
</dbReference>
<dbReference type="InterPro" id="IPR044668">
    <property type="entry name" value="PuuD-like"/>
</dbReference>
<comment type="caution">
    <text evidence="1">The sequence shown here is derived from an EMBL/GenBank/DDBJ whole genome shotgun (WGS) entry which is preliminary data.</text>
</comment>
<name>A0A1G2DV45_9BACT</name>
<dbReference type="GO" id="GO:0005829">
    <property type="term" value="C:cytosol"/>
    <property type="evidence" value="ECO:0007669"/>
    <property type="project" value="TreeGrafter"/>
</dbReference>
<dbReference type="PANTHER" id="PTHR43235">
    <property type="entry name" value="GLUTAMINE AMIDOTRANSFERASE PB2B2.05-RELATED"/>
    <property type="match status" value="1"/>
</dbReference>
<sequence>MKRPLIVTTCSNDAERYFLRRECVTALEQAGGTPLIIAASNTPSIQEICGIMEGLYLTGGDDIHPSFYGEAIAPHYVGTLDMSRDQLERELVIYAVEHHIPIFGICRGMQALNVFLGGALYQDIACEQKKAIEHRLTCADRAFLAHPIKVKEGTRISNIMGGRDFMVNSIHHQGVKELGKDLIATATSPDGLIEAIELPDHPFTIGVEWHPEELKDDASRQLFIEFVNAAKAPKEV</sequence>
<dbReference type="InterPro" id="IPR011697">
    <property type="entry name" value="Peptidase_C26"/>
</dbReference>
<dbReference type="InterPro" id="IPR029062">
    <property type="entry name" value="Class_I_gatase-like"/>
</dbReference>
<proteinExistence type="predicted"/>